<reference evidence="2" key="1">
    <citation type="submission" date="2019-06" db="EMBL/GenBank/DDBJ databases">
        <title>The complete genome of Emcibacter congregatus ZYLT.</title>
        <authorList>
            <person name="Zhao Z."/>
        </authorList>
    </citation>
    <scope>NUCLEOTIDE SEQUENCE [LARGE SCALE GENOMIC DNA]</scope>
    <source>
        <strain evidence="2">MCCC 1A06723</strain>
    </source>
</reference>
<protein>
    <submittedName>
        <fullName evidence="1">Uncharacterized protein</fullName>
    </submittedName>
</protein>
<keyword evidence="2" id="KW-1185">Reference proteome</keyword>
<gene>
    <name evidence="1" type="ORF">FIV46_01260</name>
</gene>
<name>A0A501PR61_9PROT</name>
<dbReference type="AlphaFoldDB" id="A0A501PR61"/>
<accession>A0A501PR61</accession>
<evidence type="ECO:0000313" key="2">
    <source>
        <dbReference type="Proteomes" id="UP000319148"/>
    </source>
</evidence>
<dbReference type="Proteomes" id="UP000319148">
    <property type="component" value="Unassembled WGS sequence"/>
</dbReference>
<comment type="caution">
    <text evidence="1">The sequence shown here is derived from an EMBL/GenBank/DDBJ whole genome shotgun (WGS) entry which is preliminary data.</text>
</comment>
<dbReference type="EMBL" id="VFIY01000004">
    <property type="protein sequence ID" value="TPD62735.1"/>
    <property type="molecule type" value="Genomic_DNA"/>
</dbReference>
<organism evidence="1 2">
    <name type="scientific">Emcibacter nanhaiensis</name>
    <dbReference type="NCBI Taxonomy" id="1505037"/>
    <lineage>
        <taxon>Bacteria</taxon>
        <taxon>Pseudomonadati</taxon>
        <taxon>Pseudomonadota</taxon>
        <taxon>Alphaproteobacteria</taxon>
        <taxon>Emcibacterales</taxon>
        <taxon>Emcibacteraceae</taxon>
        <taxon>Emcibacter</taxon>
    </lineage>
</organism>
<sequence>MTERTKPFALRLSISDITLLHLKAHQQALSASALARKFIQNGLHEVDPQAMAERLLKAERRLKSLEQAVLENNKHLHELKQPVDNLQQMFRHLLETLTENSQRRLP</sequence>
<evidence type="ECO:0000313" key="1">
    <source>
        <dbReference type="EMBL" id="TPD62735.1"/>
    </source>
</evidence>
<dbReference type="OrthoDB" id="7619659at2"/>
<proteinExistence type="predicted"/>
<dbReference type="RefSeq" id="WP_139937985.1">
    <property type="nucleotide sequence ID" value="NZ_JBHSYP010000022.1"/>
</dbReference>